<evidence type="ECO:0000313" key="3">
    <source>
        <dbReference type="Proteomes" id="UP000481252"/>
    </source>
</evidence>
<organism evidence="2 3">
    <name type="scientific">Mesorhizobium zhangyense</name>
    <dbReference type="NCBI Taxonomy" id="1776730"/>
    <lineage>
        <taxon>Bacteria</taxon>
        <taxon>Pseudomonadati</taxon>
        <taxon>Pseudomonadota</taxon>
        <taxon>Alphaproteobacteria</taxon>
        <taxon>Hyphomicrobiales</taxon>
        <taxon>Phyllobacteriaceae</taxon>
        <taxon>Mesorhizobium</taxon>
    </lineage>
</organism>
<dbReference type="GO" id="GO:0016646">
    <property type="term" value="F:oxidoreductase activity, acting on the CH-NH group of donors, NAD or NADP as acceptor"/>
    <property type="evidence" value="ECO:0007669"/>
    <property type="project" value="TreeGrafter"/>
</dbReference>
<reference evidence="2 3" key="1">
    <citation type="submission" date="2020-02" db="EMBL/GenBank/DDBJ databases">
        <title>Genome sequence of the type strain CGMCC 1.15528 of Mesorhizobium zhangyense.</title>
        <authorList>
            <person name="Gao J."/>
            <person name="Sun J."/>
        </authorList>
    </citation>
    <scope>NUCLEOTIDE SEQUENCE [LARGE SCALE GENOMIC DNA]</scope>
    <source>
        <strain evidence="2 3">CGMCC 1.15528</strain>
    </source>
</reference>
<proteinExistence type="predicted"/>
<dbReference type="Gene3D" id="3.40.50.720">
    <property type="entry name" value="NAD(P)-binding Rossmann-like Domain"/>
    <property type="match status" value="1"/>
</dbReference>
<gene>
    <name evidence="2" type="ORF">G6N74_01035</name>
</gene>
<dbReference type="PANTHER" id="PTHR43355">
    <property type="entry name" value="FLAVIN REDUCTASE (NADPH)"/>
    <property type="match status" value="1"/>
</dbReference>
<dbReference type="InterPro" id="IPR016040">
    <property type="entry name" value="NAD(P)-bd_dom"/>
</dbReference>
<dbReference type="Pfam" id="PF13460">
    <property type="entry name" value="NAD_binding_10"/>
    <property type="match status" value="1"/>
</dbReference>
<evidence type="ECO:0000259" key="1">
    <source>
        <dbReference type="Pfam" id="PF13460"/>
    </source>
</evidence>
<comment type="caution">
    <text evidence="2">The sequence shown here is derived from an EMBL/GenBank/DDBJ whole genome shotgun (WGS) entry which is preliminary data.</text>
</comment>
<dbReference type="RefSeq" id="WP_165113355.1">
    <property type="nucleotide sequence ID" value="NZ_JAAKZG010000001.1"/>
</dbReference>
<evidence type="ECO:0000313" key="2">
    <source>
        <dbReference type="EMBL" id="NGN39639.1"/>
    </source>
</evidence>
<dbReference type="InterPro" id="IPR036291">
    <property type="entry name" value="NAD(P)-bd_dom_sf"/>
</dbReference>
<dbReference type="Proteomes" id="UP000481252">
    <property type="component" value="Unassembled WGS sequence"/>
</dbReference>
<dbReference type="PANTHER" id="PTHR43355:SF2">
    <property type="entry name" value="FLAVIN REDUCTASE (NADPH)"/>
    <property type="match status" value="1"/>
</dbReference>
<protein>
    <submittedName>
        <fullName evidence="2">NAD(P)-dependent oxidoreductase</fullName>
    </submittedName>
</protein>
<name>A0A7C9R4B4_9HYPH</name>
<dbReference type="AlphaFoldDB" id="A0A7C9R4B4"/>
<dbReference type="EMBL" id="JAAKZG010000001">
    <property type="protein sequence ID" value="NGN39639.1"/>
    <property type="molecule type" value="Genomic_DNA"/>
</dbReference>
<keyword evidence="3" id="KW-1185">Reference proteome</keyword>
<dbReference type="CDD" id="cd05244">
    <property type="entry name" value="BVR-B_like_SDR_a"/>
    <property type="match status" value="1"/>
</dbReference>
<dbReference type="SUPFAM" id="SSF51735">
    <property type="entry name" value="NAD(P)-binding Rossmann-fold domains"/>
    <property type="match status" value="1"/>
</dbReference>
<dbReference type="InterPro" id="IPR051606">
    <property type="entry name" value="Polyketide_Oxido-like"/>
</dbReference>
<feature type="domain" description="NAD(P)-binding" evidence="1">
    <location>
        <begin position="7"/>
        <end position="198"/>
    </location>
</feature>
<accession>A0A7C9R4B4</accession>
<sequence>MKIALIGASGFVGKAVLKEASSRGHTVTALVRNPDKVEKLAGVTAKQVDVTDSKALAQALAGQDVVISAFNGGWGDPDIYNKHLNGSKAIADAAKAAKVRVIVVGGAGSLLAPDGSQFVDSPDFPAAYKDGALAARDSLKALRSETGLEWSFLSPAFVLAPGERTGKFRYGGDQPVFDANNESKISVEDLAVVLVDEAETAKHTGKRFTVGY</sequence>